<keyword evidence="1" id="KW-0175">Coiled coil</keyword>
<feature type="coiled-coil region" evidence="1">
    <location>
        <begin position="256"/>
        <end position="283"/>
    </location>
</feature>
<name>A0AAQ0W7Y8_9XANT</name>
<evidence type="ECO:0000256" key="1">
    <source>
        <dbReference type="SAM" id="Coils"/>
    </source>
</evidence>
<protein>
    <submittedName>
        <fullName evidence="2">Uncharacterized protein</fullName>
    </submittedName>
</protein>
<reference evidence="2" key="1">
    <citation type="submission" date="2023-06" db="EMBL/GenBank/DDBJ databases">
        <title>Genome sequences of Xanthomonas arboricola from Serbia and Montenegro.</title>
        <authorList>
            <person name="Ilicic R."/>
            <person name="Jelusic A."/>
            <person name="Harrison J."/>
            <person name="Greer S."/>
            <person name="Grant M."/>
            <person name="Vicente J."/>
            <person name="Popovic Milovanovic T."/>
            <person name="Studholme D.J."/>
        </authorList>
    </citation>
    <scope>NUCLEOTIDE SEQUENCE</scope>
    <source>
        <strain evidence="2">Xp320</strain>
    </source>
</reference>
<gene>
    <name evidence="2" type="ORF">QSH54_20830</name>
</gene>
<dbReference type="AlphaFoldDB" id="A0AAQ0W7Y8"/>
<comment type="caution">
    <text evidence="2">The sequence shown here is derived from an EMBL/GenBank/DDBJ whole genome shotgun (WGS) entry which is preliminary data.</text>
</comment>
<dbReference type="EMBL" id="JASVYU010000046">
    <property type="protein sequence ID" value="MDN0289014.1"/>
    <property type="molecule type" value="Genomic_DNA"/>
</dbReference>
<sequence>MLKGKDVIKAFKSDIEEFFYLSAGFSMNVAVQGTRTVYRGSVRSGGIMISTDLAESEVDSLERMIFILLVLGHETAHLLNVHGGYQDESNDDTKALEVWADFFGTKVAIVIMTIGEKIQDMVTALPGGKETGSRVEAIGAAIGLLGTTYFETGSNRYEPAPVRVATCVAGVMSALDTFWSLNGIPRNVGRSISLQLRLYQSPAMREMLSRSAEADGPDSGQLATIRRIHQHIQGDKAAITAGMREIPAAWLRTNYEGSEEERLAEAQLQLDKLKEELVKLGLDLPEGW</sequence>
<proteinExistence type="predicted"/>
<organism evidence="2">
    <name type="scientific">Xanthomonas arboricola pv. pruni</name>
    <dbReference type="NCBI Taxonomy" id="69929"/>
    <lineage>
        <taxon>Bacteria</taxon>
        <taxon>Pseudomonadati</taxon>
        <taxon>Pseudomonadota</taxon>
        <taxon>Gammaproteobacteria</taxon>
        <taxon>Lysobacterales</taxon>
        <taxon>Lysobacteraceae</taxon>
        <taxon>Xanthomonas</taxon>
    </lineage>
</organism>
<accession>A0AAQ0W7Y8</accession>
<evidence type="ECO:0000313" key="2">
    <source>
        <dbReference type="EMBL" id="MDN0289014.1"/>
    </source>
</evidence>
<dbReference type="RefSeq" id="WP_039513759.1">
    <property type="nucleotide sequence ID" value="NZ_CP076628.1"/>
</dbReference>